<keyword evidence="2" id="KW-1133">Transmembrane helix</keyword>
<evidence type="ECO:0000256" key="1">
    <source>
        <dbReference type="SAM" id="Coils"/>
    </source>
</evidence>
<dbReference type="EMBL" id="MEUA01000017">
    <property type="protein sequence ID" value="OGC15778.1"/>
    <property type="molecule type" value="Genomic_DNA"/>
</dbReference>
<evidence type="ECO:0000313" key="4">
    <source>
        <dbReference type="Proteomes" id="UP000177905"/>
    </source>
</evidence>
<proteinExistence type="predicted"/>
<gene>
    <name evidence="3" type="ORF">A2290_05510</name>
</gene>
<organism evidence="3 4">
    <name type="scientific">candidate division WOR-1 bacterium RIFOXYB2_FULL_36_35</name>
    <dbReference type="NCBI Taxonomy" id="1802578"/>
    <lineage>
        <taxon>Bacteria</taxon>
        <taxon>Bacillati</taxon>
        <taxon>Saganbacteria</taxon>
    </lineage>
</organism>
<feature type="coiled-coil region" evidence="1">
    <location>
        <begin position="35"/>
        <end position="69"/>
    </location>
</feature>
<protein>
    <submittedName>
        <fullName evidence="3">Uncharacterized protein</fullName>
    </submittedName>
</protein>
<dbReference type="Proteomes" id="UP000177905">
    <property type="component" value="Unassembled WGS sequence"/>
</dbReference>
<reference evidence="3 4" key="1">
    <citation type="journal article" date="2016" name="Nat. Commun.">
        <title>Thousands of microbial genomes shed light on interconnected biogeochemical processes in an aquifer system.</title>
        <authorList>
            <person name="Anantharaman K."/>
            <person name="Brown C.T."/>
            <person name="Hug L.A."/>
            <person name="Sharon I."/>
            <person name="Castelle C.J."/>
            <person name="Probst A.J."/>
            <person name="Thomas B.C."/>
            <person name="Singh A."/>
            <person name="Wilkins M.J."/>
            <person name="Karaoz U."/>
            <person name="Brodie E.L."/>
            <person name="Williams K.H."/>
            <person name="Hubbard S.S."/>
            <person name="Banfield J.F."/>
        </authorList>
    </citation>
    <scope>NUCLEOTIDE SEQUENCE [LARGE SCALE GENOMIC DNA]</scope>
</reference>
<keyword evidence="2" id="KW-0472">Membrane</keyword>
<evidence type="ECO:0000313" key="3">
    <source>
        <dbReference type="EMBL" id="OGC15778.1"/>
    </source>
</evidence>
<accession>A0A1F4S5R4</accession>
<keyword evidence="2" id="KW-0812">Transmembrane</keyword>
<dbReference type="AlphaFoldDB" id="A0A1F4S5R4"/>
<sequence length="72" mass="8393">MIFLSSINWITVFVTIAVVFIAYNTFQIIRYTIIKKKSEEAMKILDAKITDINKELEDAKKALKDKIENLKK</sequence>
<keyword evidence="1" id="KW-0175">Coiled coil</keyword>
<feature type="transmembrane region" description="Helical" evidence="2">
    <location>
        <begin position="6"/>
        <end position="26"/>
    </location>
</feature>
<comment type="caution">
    <text evidence="3">The sequence shown here is derived from an EMBL/GenBank/DDBJ whole genome shotgun (WGS) entry which is preliminary data.</text>
</comment>
<evidence type="ECO:0000256" key="2">
    <source>
        <dbReference type="SAM" id="Phobius"/>
    </source>
</evidence>
<name>A0A1F4S5R4_UNCSA</name>